<name>A0A9D4KGS9_DREPO</name>
<keyword evidence="3" id="KW-1185">Reference proteome</keyword>
<sequence>MAAPNHTHTVLNPESMPAPFGAIPDHADAKLVVRVAKRCQSGPLSEASPTATAGPTGHVDQTAKRGPSTELLYAASLATPSATARLMVLSLFGREV</sequence>
<comment type="caution">
    <text evidence="2">The sequence shown here is derived from an EMBL/GenBank/DDBJ whole genome shotgun (WGS) entry which is preliminary data.</text>
</comment>
<accession>A0A9D4KGS9</accession>
<evidence type="ECO:0000313" key="2">
    <source>
        <dbReference type="EMBL" id="KAH3839588.1"/>
    </source>
</evidence>
<dbReference type="EMBL" id="JAIWYP010000004">
    <property type="protein sequence ID" value="KAH3839588.1"/>
    <property type="molecule type" value="Genomic_DNA"/>
</dbReference>
<organism evidence="2 3">
    <name type="scientific">Dreissena polymorpha</name>
    <name type="common">Zebra mussel</name>
    <name type="synonym">Mytilus polymorpha</name>
    <dbReference type="NCBI Taxonomy" id="45954"/>
    <lineage>
        <taxon>Eukaryota</taxon>
        <taxon>Metazoa</taxon>
        <taxon>Spiralia</taxon>
        <taxon>Lophotrochozoa</taxon>
        <taxon>Mollusca</taxon>
        <taxon>Bivalvia</taxon>
        <taxon>Autobranchia</taxon>
        <taxon>Heteroconchia</taxon>
        <taxon>Euheterodonta</taxon>
        <taxon>Imparidentia</taxon>
        <taxon>Neoheterodontei</taxon>
        <taxon>Myida</taxon>
        <taxon>Dreissenoidea</taxon>
        <taxon>Dreissenidae</taxon>
        <taxon>Dreissena</taxon>
    </lineage>
</organism>
<reference evidence="2" key="1">
    <citation type="journal article" date="2019" name="bioRxiv">
        <title>The Genome of the Zebra Mussel, Dreissena polymorpha: A Resource for Invasive Species Research.</title>
        <authorList>
            <person name="McCartney M.A."/>
            <person name="Auch B."/>
            <person name="Kono T."/>
            <person name="Mallez S."/>
            <person name="Zhang Y."/>
            <person name="Obille A."/>
            <person name="Becker A."/>
            <person name="Abrahante J.E."/>
            <person name="Garbe J."/>
            <person name="Badalamenti J.P."/>
            <person name="Herman A."/>
            <person name="Mangelson H."/>
            <person name="Liachko I."/>
            <person name="Sullivan S."/>
            <person name="Sone E.D."/>
            <person name="Koren S."/>
            <person name="Silverstein K.A.T."/>
            <person name="Beckman K.B."/>
            <person name="Gohl D.M."/>
        </authorList>
    </citation>
    <scope>NUCLEOTIDE SEQUENCE</scope>
    <source>
        <strain evidence="2">Duluth1</strain>
        <tissue evidence="2">Whole animal</tissue>
    </source>
</reference>
<feature type="region of interest" description="Disordered" evidence="1">
    <location>
        <begin position="42"/>
        <end position="65"/>
    </location>
</feature>
<protein>
    <submittedName>
        <fullName evidence="2">Uncharacterized protein</fullName>
    </submittedName>
</protein>
<evidence type="ECO:0000313" key="3">
    <source>
        <dbReference type="Proteomes" id="UP000828390"/>
    </source>
</evidence>
<gene>
    <name evidence="2" type="ORF">DPMN_113020</name>
</gene>
<reference evidence="2" key="2">
    <citation type="submission" date="2020-11" db="EMBL/GenBank/DDBJ databases">
        <authorList>
            <person name="McCartney M.A."/>
            <person name="Auch B."/>
            <person name="Kono T."/>
            <person name="Mallez S."/>
            <person name="Becker A."/>
            <person name="Gohl D.M."/>
            <person name="Silverstein K.A.T."/>
            <person name="Koren S."/>
            <person name="Bechman K.B."/>
            <person name="Herman A."/>
            <person name="Abrahante J.E."/>
            <person name="Garbe J."/>
        </authorList>
    </citation>
    <scope>NUCLEOTIDE SEQUENCE</scope>
    <source>
        <strain evidence="2">Duluth1</strain>
        <tissue evidence="2">Whole animal</tissue>
    </source>
</reference>
<dbReference type="Proteomes" id="UP000828390">
    <property type="component" value="Unassembled WGS sequence"/>
</dbReference>
<evidence type="ECO:0000256" key="1">
    <source>
        <dbReference type="SAM" id="MobiDB-lite"/>
    </source>
</evidence>
<proteinExistence type="predicted"/>
<dbReference type="AlphaFoldDB" id="A0A9D4KGS9"/>